<feature type="domain" description="Rhodanese" evidence="13">
    <location>
        <begin position="278"/>
        <end position="361"/>
    </location>
</feature>
<evidence type="ECO:0000256" key="1">
    <source>
        <dbReference type="ARBA" id="ARBA00009919"/>
    </source>
</evidence>
<evidence type="ECO:0000256" key="6">
    <source>
        <dbReference type="ARBA" id="ARBA00055169"/>
    </source>
</evidence>
<dbReference type="Pfam" id="PF00581">
    <property type="entry name" value="Rhodanese"/>
    <property type="match status" value="1"/>
</dbReference>
<dbReference type="Proteomes" id="UP000251993">
    <property type="component" value="Chromosome"/>
</dbReference>
<comment type="function">
    <text evidence="6">Catalyzes the adenylation by ATP of the carboxyl group of the C-terminal glycine of sulfur carrier protein MoaD.</text>
</comment>
<evidence type="ECO:0000256" key="9">
    <source>
        <dbReference type="ARBA" id="ARBA00073635"/>
    </source>
</evidence>
<accession>A0A344TIZ8</accession>
<dbReference type="KEGG" id="run:DR864_13070"/>
<dbReference type="InterPro" id="IPR001763">
    <property type="entry name" value="Rhodanese-like_dom"/>
</dbReference>
<evidence type="ECO:0000259" key="13">
    <source>
        <dbReference type="PROSITE" id="PS50206"/>
    </source>
</evidence>
<evidence type="ECO:0000256" key="5">
    <source>
        <dbReference type="ARBA" id="ARBA00052218"/>
    </source>
</evidence>
<dbReference type="PANTHER" id="PTHR10953:SF102">
    <property type="entry name" value="ADENYLYLTRANSFERASE AND SULFURTRANSFERASE MOCS3"/>
    <property type="match status" value="1"/>
</dbReference>
<dbReference type="GO" id="GO:0061605">
    <property type="term" value="F:molybdopterin-synthase adenylyltransferase activity"/>
    <property type="evidence" value="ECO:0007669"/>
    <property type="project" value="UniProtKB-EC"/>
</dbReference>
<dbReference type="NCBIfam" id="NF004281">
    <property type="entry name" value="PRK05690.1"/>
    <property type="match status" value="1"/>
</dbReference>
<dbReference type="GO" id="GO:0005524">
    <property type="term" value="F:ATP binding"/>
    <property type="evidence" value="ECO:0007669"/>
    <property type="project" value="UniProtKB-KW"/>
</dbReference>
<evidence type="ECO:0000256" key="11">
    <source>
        <dbReference type="ARBA" id="ARBA00075328"/>
    </source>
</evidence>
<organism evidence="14 15">
    <name type="scientific">Runella rosea</name>
    <dbReference type="NCBI Taxonomy" id="2259595"/>
    <lineage>
        <taxon>Bacteria</taxon>
        <taxon>Pseudomonadati</taxon>
        <taxon>Bacteroidota</taxon>
        <taxon>Cytophagia</taxon>
        <taxon>Cytophagales</taxon>
        <taxon>Spirosomataceae</taxon>
        <taxon>Runella</taxon>
    </lineage>
</organism>
<comment type="catalytic activity">
    <reaction evidence="5">
        <text>[molybdopterin-synthase sulfur-carrier protein]-C-terminal Gly-Gly + ATP + H(+) = [molybdopterin-synthase sulfur-carrier protein]-C-terminal Gly-Gly-AMP + diphosphate</text>
        <dbReference type="Rhea" id="RHEA:43616"/>
        <dbReference type="Rhea" id="RHEA-COMP:12159"/>
        <dbReference type="Rhea" id="RHEA-COMP:12202"/>
        <dbReference type="ChEBI" id="CHEBI:15378"/>
        <dbReference type="ChEBI" id="CHEBI:30616"/>
        <dbReference type="ChEBI" id="CHEBI:33019"/>
        <dbReference type="ChEBI" id="CHEBI:90618"/>
        <dbReference type="ChEBI" id="CHEBI:90778"/>
        <dbReference type="EC" id="2.7.7.80"/>
    </reaction>
</comment>
<dbReference type="CDD" id="cd00158">
    <property type="entry name" value="RHOD"/>
    <property type="match status" value="1"/>
</dbReference>
<dbReference type="RefSeq" id="WP_114067402.1">
    <property type="nucleotide sequence ID" value="NZ_CP030850.1"/>
</dbReference>
<sequence>MLTTDELRRYNRHLLIPEFGSVGQERLKAARVLVIGCGGLGSPILLYLAAAGVGTLGIIDGDRVDESNLQRQILYGTESIGKAKVEETVKRLESLNPFCAIEPYFEQLTSKNALAILEKYDLIIDGSDNFPTRYLVNDACVLLNKPLIYGAIYRFEGQVAIFNYQNSPNYRDLFPTPPPPELAPNCAEAGVLGVLPGIIGSLQANEAIKLLAGIGEPLVGKLFVMDALTLTTRIIKIPRLPARFIIDKLIDYDEFCGIKTPDLETEVTPEQLAEMLKSNVDFQLIDVRETNEYAVDNLGGELMPLSALADFTGQISREKMVVIHCQSGMRSQKAVQQLREQHGFVNLKNLKGGLAAFRKMH</sequence>
<dbReference type="CDD" id="cd00757">
    <property type="entry name" value="ThiF_MoeB_HesA_family"/>
    <property type="match status" value="1"/>
</dbReference>
<evidence type="ECO:0000313" key="15">
    <source>
        <dbReference type="Proteomes" id="UP000251993"/>
    </source>
</evidence>
<reference evidence="14 15" key="1">
    <citation type="submission" date="2018-07" db="EMBL/GenBank/DDBJ databases">
        <title>Genome sequencing of Runella.</title>
        <authorList>
            <person name="Baek M.-G."/>
            <person name="Yi H."/>
        </authorList>
    </citation>
    <scope>NUCLEOTIDE SEQUENCE [LARGE SCALE GENOMIC DNA]</scope>
    <source>
        <strain evidence="14 15">HYN0085</strain>
    </source>
</reference>
<dbReference type="InterPro" id="IPR035985">
    <property type="entry name" value="Ubiquitin-activating_enz"/>
</dbReference>
<evidence type="ECO:0000256" key="7">
    <source>
        <dbReference type="ARBA" id="ARBA00063809"/>
    </source>
</evidence>
<keyword evidence="2" id="KW-0808">Transferase</keyword>
<comment type="subunit">
    <text evidence="7">Homodimer. Forms a stable heterotetrameric complex of 2 MoeB and 2 MoaD during adenylation of MoaD.</text>
</comment>
<dbReference type="GO" id="GO:0008146">
    <property type="term" value="F:sulfotransferase activity"/>
    <property type="evidence" value="ECO:0007669"/>
    <property type="project" value="TreeGrafter"/>
</dbReference>
<gene>
    <name evidence="14" type="ORF">DR864_13070</name>
</gene>
<protein>
    <recommendedName>
        <fullName evidence="9">Molybdopterin-synthase adenylyltransferase</fullName>
        <ecNumber evidence="8">2.7.7.80</ecNumber>
    </recommendedName>
    <alternativeName>
        <fullName evidence="12">MoaD protein adenylase</fullName>
    </alternativeName>
    <alternativeName>
        <fullName evidence="10">Molybdopterin-converting factor subunit 1 adenylase</fullName>
    </alternativeName>
    <alternativeName>
        <fullName evidence="11">Sulfur carrier protein MoaD adenylyltransferase</fullName>
    </alternativeName>
</protein>
<dbReference type="EC" id="2.7.7.80" evidence="8"/>
<dbReference type="InterPro" id="IPR045886">
    <property type="entry name" value="ThiF/MoeB/HesA"/>
</dbReference>
<evidence type="ECO:0000256" key="4">
    <source>
        <dbReference type="ARBA" id="ARBA00022840"/>
    </source>
</evidence>
<dbReference type="Gene3D" id="3.40.50.720">
    <property type="entry name" value="NAD(P)-binding Rossmann-like Domain"/>
    <property type="match status" value="1"/>
</dbReference>
<dbReference type="AlphaFoldDB" id="A0A344TIZ8"/>
<name>A0A344TIZ8_9BACT</name>
<keyword evidence="15" id="KW-1185">Reference proteome</keyword>
<dbReference type="GO" id="GO:0005829">
    <property type="term" value="C:cytosol"/>
    <property type="evidence" value="ECO:0007669"/>
    <property type="project" value="TreeGrafter"/>
</dbReference>
<dbReference type="FunFam" id="3.40.50.720:FF:000033">
    <property type="entry name" value="Adenylyltransferase and sulfurtransferase MOCS3"/>
    <property type="match status" value="1"/>
</dbReference>
<evidence type="ECO:0000256" key="2">
    <source>
        <dbReference type="ARBA" id="ARBA00022679"/>
    </source>
</evidence>
<evidence type="ECO:0000256" key="12">
    <source>
        <dbReference type="ARBA" id="ARBA00078531"/>
    </source>
</evidence>
<dbReference type="InterPro" id="IPR000594">
    <property type="entry name" value="ThiF_NAD_FAD-bd"/>
</dbReference>
<evidence type="ECO:0000256" key="10">
    <source>
        <dbReference type="ARBA" id="ARBA00075110"/>
    </source>
</evidence>
<dbReference type="PROSITE" id="PS50206">
    <property type="entry name" value="RHODANESE_3"/>
    <property type="match status" value="1"/>
</dbReference>
<dbReference type="SUPFAM" id="SSF69572">
    <property type="entry name" value="Activating enzymes of the ubiquitin-like proteins"/>
    <property type="match status" value="1"/>
</dbReference>
<dbReference type="SMART" id="SM00450">
    <property type="entry name" value="RHOD"/>
    <property type="match status" value="1"/>
</dbReference>
<keyword evidence="4" id="KW-0067">ATP-binding</keyword>
<dbReference type="EMBL" id="CP030850">
    <property type="protein sequence ID" value="AXE18619.1"/>
    <property type="molecule type" value="Genomic_DNA"/>
</dbReference>
<dbReference type="OrthoDB" id="9804286at2"/>
<evidence type="ECO:0000256" key="8">
    <source>
        <dbReference type="ARBA" id="ARBA00066884"/>
    </source>
</evidence>
<evidence type="ECO:0000313" key="14">
    <source>
        <dbReference type="EMBL" id="AXE18619.1"/>
    </source>
</evidence>
<evidence type="ECO:0000256" key="3">
    <source>
        <dbReference type="ARBA" id="ARBA00022741"/>
    </source>
</evidence>
<dbReference type="InterPro" id="IPR036873">
    <property type="entry name" value="Rhodanese-like_dom_sf"/>
</dbReference>
<dbReference type="PANTHER" id="PTHR10953">
    <property type="entry name" value="UBIQUITIN-ACTIVATING ENZYME E1"/>
    <property type="match status" value="1"/>
</dbReference>
<dbReference type="GO" id="GO:0008641">
    <property type="term" value="F:ubiquitin-like modifier activating enzyme activity"/>
    <property type="evidence" value="ECO:0007669"/>
    <property type="project" value="InterPro"/>
</dbReference>
<proteinExistence type="inferred from homology"/>
<dbReference type="GO" id="GO:0004792">
    <property type="term" value="F:thiosulfate-cyanide sulfurtransferase activity"/>
    <property type="evidence" value="ECO:0007669"/>
    <property type="project" value="TreeGrafter"/>
</dbReference>
<dbReference type="Gene3D" id="3.40.250.10">
    <property type="entry name" value="Rhodanese-like domain"/>
    <property type="match status" value="1"/>
</dbReference>
<comment type="similarity">
    <text evidence="1">Belongs to the HesA/MoeB/ThiF family.</text>
</comment>
<dbReference type="Pfam" id="PF00899">
    <property type="entry name" value="ThiF"/>
    <property type="match status" value="1"/>
</dbReference>
<keyword evidence="3" id="KW-0547">Nucleotide-binding</keyword>